<sequence>MKLESFCIPAATRVSDDFEGANRAKRILLYSSNQITSRAVVDQLLRAPHRSRKCTRRKVDATRVTWKRLIMLSHCTVYGSRCRSLYYSTRYYTTCYAITEYSNDIKQVIRFVADNGGHCRYKFLVILCEELPSRHVTHNLSLDWTRWDGAPVSSGTNNPTTHFHLGSDAAFDILK</sequence>
<name>A0A4C1U054_EUMVA</name>
<reference evidence="1 2" key="1">
    <citation type="journal article" date="2019" name="Commun. Biol.">
        <title>The bagworm genome reveals a unique fibroin gene that provides high tensile strength.</title>
        <authorList>
            <person name="Kono N."/>
            <person name="Nakamura H."/>
            <person name="Ohtoshi R."/>
            <person name="Tomita M."/>
            <person name="Numata K."/>
            <person name="Arakawa K."/>
        </authorList>
    </citation>
    <scope>NUCLEOTIDE SEQUENCE [LARGE SCALE GENOMIC DNA]</scope>
</reference>
<organism evidence="1 2">
    <name type="scientific">Eumeta variegata</name>
    <name type="common">Bagworm moth</name>
    <name type="synonym">Eumeta japonica</name>
    <dbReference type="NCBI Taxonomy" id="151549"/>
    <lineage>
        <taxon>Eukaryota</taxon>
        <taxon>Metazoa</taxon>
        <taxon>Ecdysozoa</taxon>
        <taxon>Arthropoda</taxon>
        <taxon>Hexapoda</taxon>
        <taxon>Insecta</taxon>
        <taxon>Pterygota</taxon>
        <taxon>Neoptera</taxon>
        <taxon>Endopterygota</taxon>
        <taxon>Lepidoptera</taxon>
        <taxon>Glossata</taxon>
        <taxon>Ditrysia</taxon>
        <taxon>Tineoidea</taxon>
        <taxon>Psychidae</taxon>
        <taxon>Oiketicinae</taxon>
        <taxon>Eumeta</taxon>
    </lineage>
</organism>
<dbReference type="AlphaFoldDB" id="A0A4C1U054"/>
<protein>
    <submittedName>
        <fullName evidence="1">Uncharacterized protein</fullName>
    </submittedName>
</protein>
<accession>A0A4C1U054</accession>
<comment type="caution">
    <text evidence="1">The sequence shown here is derived from an EMBL/GenBank/DDBJ whole genome shotgun (WGS) entry which is preliminary data.</text>
</comment>
<evidence type="ECO:0000313" key="1">
    <source>
        <dbReference type="EMBL" id="GBP19713.1"/>
    </source>
</evidence>
<dbReference type="EMBL" id="BGZK01000111">
    <property type="protein sequence ID" value="GBP19713.1"/>
    <property type="molecule type" value="Genomic_DNA"/>
</dbReference>
<keyword evidence="2" id="KW-1185">Reference proteome</keyword>
<dbReference type="Proteomes" id="UP000299102">
    <property type="component" value="Unassembled WGS sequence"/>
</dbReference>
<proteinExistence type="predicted"/>
<evidence type="ECO:0000313" key="2">
    <source>
        <dbReference type="Proteomes" id="UP000299102"/>
    </source>
</evidence>
<gene>
    <name evidence="1" type="ORF">EVAR_8873_1</name>
</gene>